<dbReference type="Gene3D" id="2.60.40.1180">
    <property type="entry name" value="Golgi alpha-mannosidase II"/>
    <property type="match status" value="1"/>
</dbReference>
<proteinExistence type="predicted"/>
<organism evidence="2 3">
    <name type="scientific">Acrocarpospora corrugata</name>
    <dbReference type="NCBI Taxonomy" id="35763"/>
    <lineage>
        <taxon>Bacteria</taxon>
        <taxon>Bacillati</taxon>
        <taxon>Actinomycetota</taxon>
        <taxon>Actinomycetes</taxon>
        <taxon>Streptosporangiales</taxon>
        <taxon>Streptosporangiaceae</taxon>
        <taxon>Acrocarpospora</taxon>
    </lineage>
</organism>
<accession>A0A5M3W117</accession>
<evidence type="ECO:0000259" key="1">
    <source>
        <dbReference type="Pfam" id="PF21307"/>
    </source>
</evidence>
<evidence type="ECO:0000313" key="3">
    <source>
        <dbReference type="Proteomes" id="UP000334990"/>
    </source>
</evidence>
<dbReference type="Proteomes" id="UP000334990">
    <property type="component" value="Unassembled WGS sequence"/>
</dbReference>
<keyword evidence="3" id="KW-1185">Reference proteome</keyword>
<dbReference type="AlphaFoldDB" id="A0A5M3W117"/>
<evidence type="ECO:0000313" key="2">
    <source>
        <dbReference type="EMBL" id="GES01013.1"/>
    </source>
</evidence>
<name>A0A5M3W117_9ACTN</name>
<protein>
    <recommendedName>
        <fullName evidence="1">Alpha fucosidase A-like C-terminal domain-containing protein</fullName>
    </recommendedName>
</protein>
<dbReference type="EMBL" id="BLAD01000048">
    <property type="protein sequence ID" value="GES01013.1"/>
    <property type="molecule type" value="Genomic_DNA"/>
</dbReference>
<gene>
    <name evidence="2" type="ORF">Acor_30770</name>
</gene>
<dbReference type="OrthoDB" id="9802600at2"/>
<dbReference type="RefSeq" id="WP_155337320.1">
    <property type="nucleotide sequence ID" value="NZ_BAAABN010000002.1"/>
</dbReference>
<sequence length="140" mass="14894">MAFGLVQLGLAAAGLGLTAEAHEALTLLSTRYWRPNLVSTHNRDALFNVDICGGTPALIAAMLLRSTDEGRIDLLPACPWPSGEATGLLARAGIRVDRLSWSPERIEVTLTARETITATVNGQELQLLAGIPIDALALPR</sequence>
<comment type="caution">
    <text evidence="2">The sequence shown here is derived from an EMBL/GenBank/DDBJ whole genome shotgun (WGS) entry which is preliminary data.</text>
</comment>
<dbReference type="InterPro" id="IPR013780">
    <property type="entry name" value="Glyco_hydro_b"/>
</dbReference>
<dbReference type="Pfam" id="PF21307">
    <property type="entry name" value="Glyco_hydro_95_C"/>
    <property type="match status" value="1"/>
</dbReference>
<feature type="domain" description="Alpha fucosidase A-like C-terminal" evidence="1">
    <location>
        <begin position="69"/>
        <end position="123"/>
    </location>
</feature>
<dbReference type="InterPro" id="IPR049053">
    <property type="entry name" value="AFCA-like_C"/>
</dbReference>
<reference evidence="2 3" key="1">
    <citation type="submission" date="2019-10" db="EMBL/GenBank/DDBJ databases">
        <title>Whole genome shotgun sequence of Acrocarpospora corrugata NBRC 13972.</title>
        <authorList>
            <person name="Ichikawa N."/>
            <person name="Kimura A."/>
            <person name="Kitahashi Y."/>
            <person name="Komaki H."/>
            <person name="Oguchi A."/>
        </authorList>
    </citation>
    <scope>NUCLEOTIDE SEQUENCE [LARGE SCALE GENOMIC DNA]</scope>
    <source>
        <strain evidence="2 3">NBRC 13972</strain>
    </source>
</reference>